<organism evidence="1 2">
    <name type="scientific">Actinacidiphila paucisporea</name>
    <dbReference type="NCBI Taxonomy" id="310782"/>
    <lineage>
        <taxon>Bacteria</taxon>
        <taxon>Bacillati</taxon>
        <taxon>Actinomycetota</taxon>
        <taxon>Actinomycetes</taxon>
        <taxon>Kitasatosporales</taxon>
        <taxon>Streptomycetaceae</taxon>
        <taxon>Actinacidiphila</taxon>
    </lineage>
</organism>
<proteinExistence type="predicted"/>
<dbReference type="OrthoDB" id="3296232at2"/>
<keyword evidence="2" id="KW-1185">Reference proteome</keyword>
<dbReference type="EMBL" id="FRBI01000003">
    <property type="protein sequence ID" value="SHL20415.1"/>
    <property type="molecule type" value="Genomic_DNA"/>
</dbReference>
<dbReference type="AlphaFoldDB" id="A0A1M6YQN8"/>
<gene>
    <name evidence="1" type="ORF">SAMN05216499_10378</name>
</gene>
<dbReference type="Proteomes" id="UP000184111">
    <property type="component" value="Unassembled WGS sequence"/>
</dbReference>
<evidence type="ECO:0000313" key="2">
    <source>
        <dbReference type="Proteomes" id="UP000184111"/>
    </source>
</evidence>
<accession>A0A1M6YQN8</accession>
<dbReference type="RefSeq" id="WP_073494771.1">
    <property type="nucleotide sequence ID" value="NZ_FRBI01000003.1"/>
</dbReference>
<evidence type="ECO:0000313" key="1">
    <source>
        <dbReference type="EMBL" id="SHL20415.1"/>
    </source>
</evidence>
<reference evidence="1 2" key="1">
    <citation type="submission" date="2016-11" db="EMBL/GenBank/DDBJ databases">
        <authorList>
            <person name="Jaros S."/>
            <person name="Januszkiewicz K."/>
            <person name="Wedrychowicz H."/>
        </authorList>
    </citation>
    <scope>NUCLEOTIDE SEQUENCE [LARGE SCALE GENOMIC DNA]</scope>
    <source>
        <strain evidence="1 2">CGMCC 4.2025</strain>
    </source>
</reference>
<sequence>MGTSYEGVLVTAGIEQVRTALVQAEATAIVAPVGVDRTAILPREGAHKVSEVDDLGRYLSGTCGFSVLVHSLYDSDLLSLYVYRGGECVHEYQSEMAYLGTPFEDDDGEMKVELGGVLHDSEDASPPSGPGGADPEVIAPFGTGDVDFDRLGALLRGEGLDEDERIFAECRHWAVVEVLNLQPAALTKAYRHAKVSDLPGAVLVGPSRDEP</sequence>
<name>A0A1M6YQN8_9ACTN</name>
<protein>
    <submittedName>
        <fullName evidence="1">Uncharacterized protein</fullName>
    </submittedName>
</protein>